<accession>A0ABT0SJ69</accession>
<keyword evidence="5 7" id="KW-1133">Transmembrane helix</keyword>
<feature type="transmembrane region" description="Helical" evidence="7">
    <location>
        <begin position="118"/>
        <end position="136"/>
    </location>
</feature>
<gene>
    <name evidence="9" type="ORF">K5L01_11910</name>
</gene>
<dbReference type="InterPro" id="IPR049177">
    <property type="entry name" value="MgtC_SapB_SrpB_YhiD_N"/>
</dbReference>
<proteinExistence type="inferred from homology"/>
<comment type="subcellular location">
    <subcellularLocation>
        <location evidence="7">Cell inner membrane</location>
        <topology evidence="7">Multi-pass membrane protein</topology>
    </subcellularLocation>
    <subcellularLocation>
        <location evidence="1">Cell membrane</location>
        <topology evidence="1">Multi-pass membrane protein</topology>
    </subcellularLocation>
</comment>
<comment type="similarity">
    <text evidence="2 7">Belongs to the MgtC/SapB family.</text>
</comment>
<dbReference type="PANTHER" id="PTHR33778:SF1">
    <property type="entry name" value="MAGNESIUM TRANSPORTER YHID-RELATED"/>
    <property type="match status" value="1"/>
</dbReference>
<keyword evidence="10" id="KW-1185">Reference proteome</keyword>
<organism evidence="9 10">
    <name type="scientific">Stenotrophomonas mori</name>
    <dbReference type="NCBI Taxonomy" id="2871096"/>
    <lineage>
        <taxon>Bacteria</taxon>
        <taxon>Pseudomonadati</taxon>
        <taxon>Pseudomonadota</taxon>
        <taxon>Gammaproteobacteria</taxon>
        <taxon>Lysobacterales</taxon>
        <taxon>Lysobacteraceae</taxon>
        <taxon>Stenotrophomonas</taxon>
    </lineage>
</organism>
<dbReference type="Proteomes" id="UP001431235">
    <property type="component" value="Unassembled WGS sequence"/>
</dbReference>
<evidence type="ECO:0000256" key="4">
    <source>
        <dbReference type="ARBA" id="ARBA00022692"/>
    </source>
</evidence>
<dbReference type="PANTHER" id="PTHR33778">
    <property type="entry name" value="PROTEIN MGTC"/>
    <property type="match status" value="1"/>
</dbReference>
<name>A0ABT0SJ69_9GAMM</name>
<feature type="transmembrane region" description="Helical" evidence="7">
    <location>
        <begin position="142"/>
        <end position="160"/>
    </location>
</feature>
<evidence type="ECO:0000256" key="5">
    <source>
        <dbReference type="ARBA" id="ARBA00022989"/>
    </source>
</evidence>
<keyword evidence="3" id="KW-1003">Cell membrane</keyword>
<sequence>MAVPHVRHIGLHCIDGRCVQEVEMIQWWEIGMRLVLAALLGAVIGINRGRLEWAAGLRTHMLVCVGSALAIIVSAFGFFDVLGRPGIQLDPSRIAAQVISGVGFLGAGTILFLQREQVIRGLTTAAGLWAVASIGLAAGAGLYAAAAMATALLWAILALLKPLEQRYLRRRARSGRLRLRVAAGTPLARVETAASDAGLPVKRITLRPREQGDDIVDIDCDPPLPRDRLLAQAEVLGRVEGVVSVELPGLALG</sequence>
<keyword evidence="6 7" id="KW-0472">Membrane</keyword>
<dbReference type="PRINTS" id="PR01837">
    <property type="entry name" value="MGTCSAPBPROT"/>
</dbReference>
<evidence type="ECO:0000313" key="10">
    <source>
        <dbReference type="Proteomes" id="UP001431235"/>
    </source>
</evidence>
<protein>
    <recommendedName>
        <fullName evidence="7">Protein MgtC</fullName>
    </recommendedName>
</protein>
<comment type="caution">
    <text evidence="9">The sequence shown here is derived from an EMBL/GenBank/DDBJ whole genome shotgun (WGS) entry which is preliminary data.</text>
</comment>
<feature type="transmembrane region" description="Helical" evidence="7">
    <location>
        <begin position="61"/>
        <end position="82"/>
    </location>
</feature>
<dbReference type="EMBL" id="JAIKTS010000004">
    <property type="protein sequence ID" value="MCL7715346.1"/>
    <property type="molecule type" value="Genomic_DNA"/>
</dbReference>
<dbReference type="Pfam" id="PF02308">
    <property type="entry name" value="MgtC"/>
    <property type="match status" value="1"/>
</dbReference>
<keyword evidence="4 7" id="KW-0812">Transmembrane</keyword>
<reference evidence="9 10" key="1">
    <citation type="submission" date="2021-08" db="EMBL/GenBank/DDBJ databases">
        <title>Novel members of of the genus Stenotrophomonas from differernt environment.</title>
        <authorList>
            <person name="Deng Y."/>
        </authorList>
    </citation>
    <scope>NUCLEOTIDE SEQUENCE [LARGE SCALE GENOMIC DNA]</scope>
    <source>
        <strain evidence="9 10">CPCC 101365</strain>
    </source>
</reference>
<keyword evidence="7" id="KW-0997">Cell inner membrane</keyword>
<feature type="transmembrane region" description="Helical" evidence="7">
    <location>
        <begin position="30"/>
        <end position="49"/>
    </location>
</feature>
<evidence type="ECO:0000313" key="9">
    <source>
        <dbReference type="EMBL" id="MCL7715346.1"/>
    </source>
</evidence>
<evidence type="ECO:0000256" key="7">
    <source>
        <dbReference type="RuleBase" id="RU365041"/>
    </source>
</evidence>
<dbReference type="RefSeq" id="WP_250064736.1">
    <property type="nucleotide sequence ID" value="NZ_JAIKTS010000004.1"/>
</dbReference>
<feature type="transmembrane region" description="Helical" evidence="7">
    <location>
        <begin position="94"/>
        <end position="113"/>
    </location>
</feature>
<dbReference type="InterPro" id="IPR003416">
    <property type="entry name" value="MgtC/SapB/SrpB/YhiD_fam"/>
</dbReference>
<evidence type="ECO:0000256" key="6">
    <source>
        <dbReference type="ARBA" id="ARBA00023136"/>
    </source>
</evidence>
<evidence type="ECO:0000256" key="3">
    <source>
        <dbReference type="ARBA" id="ARBA00022475"/>
    </source>
</evidence>
<evidence type="ECO:0000256" key="2">
    <source>
        <dbReference type="ARBA" id="ARBA00009298"/>
    </source>
</evidence>
<evidence type="ECO:0000259" key="8">
    <source>
        <dbReference type="Pfam" id="PF02308"/>
    </source>
</evidence>
<evidence type="ECO:0000256" key="1">
    <source>
        <dbReference type="ARBA" id="ARBA00004651"/>
    </source>
</evidence>
<feature type="domain" description="MgtC/SapB/SrpB/YhiD N-terminal" evidence="8">
    <location>
        <begin position="34"/>
        <end position="165"/>
    </location>
</feature>